<proteinExistence type="predicted"/>
<accession>A0A931IYX5</accession>
<dbReference type="Proteomes" id="UP000620139">
    <property type="component" value="Unassembled WGS sequence"/>
</dbReference>
<dbReference type="RefSeq" id="WP_198100762.1">
    <property type="nucleotide sequence ID" value="NZ_JAEDAL010000004.1"/>
</dbReference>
<dbReference type="EMBL" id="JAEDAL010000004">
    <property type="protein sequence ID" value="MBH9553138.1"/>
    <property type="molecule type" value="Genomic_DNA"/>
</dbReference>
<keyword evidence="2" id="KW-1185">Reference proteome</keyword>
<evidence type="ECO:0000313" key="2">
    <source>
        <dbReference type="Proteomes" id="UP000620139"/>
    </source>
</evidence>
<name>A0A931IYX5_9BURK</name>
<comment type="caution">
    <text evidence="1">The sequence shown here is derived from an EMBL/GenBank/DDBJ whole genome shotgun (WGS) entry which is preliminary data.</text>
</comment>
<gene>
    <name evidence="1" type="ORF">I7X43_09795</name>
</gene>
<protein>
    <submittedName>
        <fullName evidence="1">DUF3987 domain-containing protein</fullName>
    </submittedName>
</protein>
<sequence>MSAMLDLERINGLAKSTAAVSPPEPLPPELPAVEAFPAAALPCTLRPWIEDVAERLQCPPDFVAVPMLVAGASLVARHVGLRPQQRTPWTARGNLWALIVGRPGMMKSPALAEALAPIDRLESRASHEYAEQAATHRAAALAAKLRCKALESEATKLLRKDPAADVAALLLEGDEYEDPPRPRYLVSDATYEKLGAILFENPAGVLSVRDEVRGLLQDLGREESAPARGFYLQAWSGGRYTFDRIGRGTLTIPDALLSMVGGIQPGPLAELMRLARMGKADDGMLERFLISWPDTRGEWKNVDRWPDSSARRLVFDTFDRLDVLTPESLAAEQDKTKEGEPYGRPFLRFDGAALEAFTEWRCEFEAELHKSEGEGLEAALSKFRHHVPSLALALHVIEGDTGPVSLKATLRALTLAGYFESHTRRLHSSARRATVQAARKLLAKVQAGQLGSEFTARDVQRKDWGSLTERPVIAGALELLVAHRWLLETEVPATTHGGRPTVVYSLAGGTSS</sequence>
<dbReference type="AlphaFoldDB" id="A0A931IYX5"/>
<organism evidence="1 2">
    <name type="scientific">Inhella gelatinilytica</name>
    <dbReference type="NCBI Taxonomy" id="2795030"/>
    <lineage>
        <taxon>Bacteria</taxon>
        <taxon>Pseudomonadati</taxon>
        <taxon>Pseudomonadota</taxon>
        <taxon>Betaproteobacteria</taxon>
        <taxon>Burkholderiales</taxon>
        <taxon>Sphaerotilaceae</taxon>
        <taxon>Inhella</taxon>
    </lineage>
</organism>
<evidence type="ECO:0000313" key="1">
    <source>
        <dbReference type="EMBL" id="MBH9553138.1"/>
    </source>
</evidence>
<dbReference type="Pfam" id="PF13148">
    <property type="entry name" value="DUF3987"/>
    <property type="match status" value="1"/>
</dbReference>
<dbReference type="InterPro" id="IPR025048">
    <property type="entry name" value="DUF3987"/>
</dbReference>
<reference evidence="1" key="1">
    <citation type="submission" date="2020-12" db="EMBL/GenBank/DDBJ databases">
        <title>The genome sequence of Inhella sp. 4Y17.</title>
        <authorList>
            <person name="Liu Y."/>
        </authorList>
    </citation>
    <scope>NUCLEOTIDE SEQUENCE</scope>
    <source>
        <strain evidence="1">4Y10</strain>
    </source>
</reference>